<gene>
    <name evidence="3" type="ORF">ACFS29_10905</name>
</gene>
<dbReference type="Pfam" id="PF00041">
    <property type="entry name" value="fn3"/>
    <property type="match status" value="1"/>
</dbReference>
<dbReference type="PROSITE" id="PS50853">
    <property type="entry name" value="FN3"/>
    <property type="match status" value="1"/>
</dbReference>
<dbReference type="InterPro" id="IPR025924">
    <property type="entry name" value="YHYH_dom"/>
</dbReference>
<feature type="signal peptide" evidence="1">
    <location>
        <begin position="1"/>
        <end position="22"/>
    </location>
</feature>
<dbReference type="Gene3D" id="2.60.40.10">
    <property type="entry name" value="Immunoglobulins"/>
    <property type="match status" value="1"/>
</dbReference>
<evidence type="ECO:0000259" key="2">
    <source>
        <dbReference type="PROSITE" id="PS50853"/>
    </source>
</evidence>
<keyword evidence="4" id="KW-1185">Reference proteome</keyword>
<evidence type="ECO:0000313" key="3">
    <source>
        <dbReference type="EMBL" id="MFD2916149.1"/>
    </source>
</evidence>
<dbReference type="RefSeq" id="WP_194508158.1">
    <property type="nucleotide sequence ID" value="NZ_JADILU010000004.1"/>
</dbReference>
<reference evidence="4" key="1">
    <citation type="journal article" date="2019" name="Int. J. Syst. Evol. Microbiol.">
        <title>The Global Catalogue of Microorganisms (GCM) 10K type strain sequencing project: providing services to taxonomists for standard genome sequencing and annotation.</title>
        <authorList>
            <consortium name="The Broad Institute Genomics Platform"/>
            <consortium name="The Broad Institute Genome Sequencing Center for Infectious Disease"/>
            <person name="Wu L."/>
            <person name="Ma J."/>
        </authorList>
    </citation>
    <scope>NUCLEOTIDE SEQUENCE [LARGE SCALE GENOMIC DNA]</scope>
    <source>
        <strain evidence="4">KCTC 32514</strain>
    </source>
</reference>
<dbReference type="InterPro" id="IPR013783">
    <property type="entry name" value="Ig-like_fold"/>
</dbReference>
<feature type="domain" description="Fibronectin type-III" evidence="2">
    <location>
        <begin position="38"/>
        <end position="125"/>
    </location>
</feature>
<evidence type="ECO:0000313" key="4">
    <source>
        <dbReference type="Proteomes" id="UP001597548"/>
    </source>
</evidence>
<dbReference type="PROSITE" id="PS51257">
    <property type="entry name" value="PROKAR_LIPOPROTEIN"/>
    <property type="match status" value="1"/>
</dbReference>
<dbReference type="EMBL" id="JBHUOS010000009">
    <property type="protein sequence ID" value="MFD2916149.1"/>
    <property type="molecule type" value="Genomic_DNA"/>
</dbReference>
<dbReference type="Pfam" id="PF14240">
    <property type="entry name" value="YHYH"/>
    <property type="match status" value="1"/>
</dbReference>
<protein>
    <submittedName>
        <fullName evidence="3">YHYH protein</fullName>
    </submittedName>
</protein>
<evidence type="ECO:0000256" key="1">
    <source>
        <dbReference type="SAM" id="SignalP"/>
    </source>
</evidence>
<proteinExistence type="predicted"/>
<accession>A0ABW5ZT49</accession>
<dbReference type="InterPro" id="IPR036116">
    <property type="entry name" value="FN3_sf"/>
</dbReference>
<comment type="caution">
    <text evidence="3">The sequence shown here is derived from an EMBL/GenBank/DDBJ whole genome shotgun (WGS) entry which is preliminary data.</text>
</comment>
<dbReference type="CDD" id="cd00063">
    <property type="entry name" value="FN3"/>
    <property type="match status" value="1"/>
</dbReference>
<dbReference type="SUPFAM" id="SSF49265">
    <property type="entry name" value="Fibronectin type III"/>
    <property type="match status" value="1"/>
</dbReference>
<keyword evidence="1" id="KW-0732">Signal</keyword>
<dbReference type="Proteomes" id="UP001597548">
    <property type="component" value="Unassembled WGS sequence"/>
</dbReference>
<organism evidence="3 4">
    <name type="scientific">Psychroserpens luteus</name>
    <dbReference type="NCBI Taxonomy" id="1434066"/>
    <lineage>
        <taxon>Bacteria</taxon>
        <taxon>Pseudomonadati</taxon>
        <taxon>Bacteroidota</taxon>
        <taxon>Flavobacteriia</taxon>
        <taxon>Flavobacteriales</taxon>
        <taxon>Flavobacteriaceae</taxon>
        <taxon>Psychroserpens</taxon>
    </lineage>
</organism>
<sequence length="367" mass="39023">MKNYFKILLVILSLSTAFYACTSDDDSNDGDGNTENQAPSTFTITVSSTSETGATISWTQATDDDGDIVTYTVNLDGSEEAANLSAQTYAFSGLDALTLYSGTVIASDGNGGNTTVSFSFTTSDETVENTLHLAFAEFDTDNTTIMLSGSNVVIESNGLPNHTSPYWSNTTSRTIVGPEGNSMTTVSSSNHPLWVAPTVTSYDQMAPGNIDDFNGSYSLTVSANPALASSSSATGLGAIGIAISGSMIYNDEEGPNIPLDNAVGSLDYTAAHTGPQSYHYHLETKAWSNDDEELIGIIADGFFIYGRKCNSISTYPTDLDASGGHTSTTQHSDGASEYHYHIQNELYLNAYYILFPGDYQGTPSNIQ</sequence>
<name>A0ABW5ZT49_9FLAO</name>
<feature type="chain" id="PRO_5045144223" evidence="1">
    <location>
        <begin position="23"/>
        <end position="367"/>
    </location>
</feature>
<dbReference type="InterPro" id="IPR003961">
    <property type="entry name" value="FN3_dom"/>
</dbReference>